<evidence type="ECO:0000313" key="2">
    <source>
        <dbReference type="Proteomes" id="UP000587415"/>
    </source>
</evidence>
<proteinExistence type="predicted"/>
<keyword evidence="2" id="KW-1185">Reference proteome</keyword>
<protein>
    <submittedName>
        <fullName evidence="1">Uncharacterized protein</fullName>
    </submittedName>
</protein>
<name>A0A7X5YI38_9CAUL</name>
<dbReference type="AlphaFoldDB" id="A0A7X5YI38"/>
<dbReference type="EMBL" id="JAATJM010000001">
    <property type="protein sequence ID" value="NJC40168.1"/>
    <property type="molecule type" value="Genomic_DNA"/>
</dbReference>
<organism evidence="1 2">
    <name type="scientific">Brevundimonas alba</name>
    <dbReference type="NCBI Taxonomy" id="74314"/>
    <lineage>
        <taxon>Bacteria</taxon>
        <taxon>Pseudomonadati</taxon>
        <taxon>Pseudomonadota</taxon>
        <taxon>Alphaproteobacteria</taxon>
        <taxon>Caulobacterales</taxon>
        <taxon>Caulobacteraceae</taxon>
        <taxon>Brevundimonas</taxon>
    </lineage>
</organism>
<sequence length="142" mass="14656">MTAERFHALVAAYGADRRHWPEDERAAAEAFAAAHADVAAPALDDADALDALLHRSPTPQVSMALRDRVLAAAVTASGRAGRTGRVWIDRLSLAFGAGWAVATCAGVAAGVIMTANFAADAQADAVLYQASLLGVDDTEVLG</sequence>
<evidence type="ECO:0000313" key="1">
    <source>
        <dbReference type="EMBL" id="NJC40168.1"/>
    </source>
</evidence>
<gene>
    <name evidence="1" type="ORF">GGQ87_000426</name>
</gene>
<dbReference type="RefSeq" id="WP_168045075.1">
    <property type="nucleotide sequence ID" value="NZ_JAATJM010000001.1"/>
</dbReference>
<reference evidence="1 2" key="1">
    <citation type="submission" date="2020-03" db="EMBL/GenBank/DDBJ databases">
        <title>Genomic Encyclopedia of Type Strains, Phase IV (KMG-IV): sequencing the most valuable type-strain genomes for metagenomic binning, comparative biology and taxonomic classification.</title>
        <authorList>
            <person name="Goeker M."/>
        </authorList>
    </citation>
    <scope>NUCLEOTIDE SEQUENCE [LARGE SCALE GENOMIC DNA]</scope>
    <source>
        <strain evidence="1 2">DSM 4736</strain>
    </source>
</reference>
<comment type="caution">
    <text evidence="1">The sequence shown here is derived from an EMBL/GenBank/DDBJ whole genome shotgun (WGS) entry which is preliminary data.</text>
</comment>
<accession>A0A7X5YI38</accession>
<dbReference type="Proteomes" id="UP000587415">
    <property type="component" value="Unassembled WGS sequence"/>
</dbReference>